<dbReference type="OrthoDB" id="3987559at2759"/>
<gene>
    <name evidence="1" type="ORF">Amon01_000559400</name>
</gene>
<evidence type="ECO:0000313" key="1">
    <source>
        <dbReference type="EMBL" id="GMG39759.1"/>
    </source>
</evidence>
<evidence type="ECO:0000313" key="2">
    <source>
        <dbReference type="Proteomes" id="UP001165063"/>
    </source>
</evidence>
<keyword evidence="2" id="KW-1185">Reference proteome</keyword>
<dbReference type="EMBL" id="BSXU01003181">
    <property type="protein sequence ID" value="GMG39759.1"/>
    <property type="molecule type" value="Genomic_DNA"/>
</dbReference>
<name>A0A9W6Z1J8_AMBMO</name>
<dbReference type="AlphaFoldDB" id="A0A9W6Z1J8"/>
<dbReference type="Proteomes" id="UP001165063">
    <property type="component" value="Unassembled WGS sequence"/>
</dbReference>
<accession>A0A9W6Z1J8</accession>
<sequence length="251" mass="28215">MKPNLKIKDPMDAIFNADKNRSFPNRKAIRFGEYEITVGDSGKVEEFIKKPEVVIVVPDTPIGSKRSLQQMETIDSTPIELSDDAKDFPADISLLTSSSKSSIRSQNSVMMSPSLGIHRQSPVQPLTRRKFMNKRLKTLRVKHKNEKLDNSMTISAKAIMKMVDDSLVSSDTEFYTQTMTQIHAKASISNLNERVSINASDLESALKGTFEEEEETTENKIILGAGPSSGLLFGRERVIRNTRSTIWKRHL</sequence>
<proteinExistence type="predicted"/>
<protein>
    <submittedName>
        <fullName evidence="1">Unnamed protein product</fullName>
    </submittedName>
</protein>
<organism evidence="1 2">
    <name type="scientific">Ambrosiozyma monospora</name>
    <name type="common">Yeast</name>
    <name type="synonym">Endomycopsis monosporus</name>
    <dbReference type="NCBI Taxonomy" id="43982"/>
    <lineage>
        <taxon>Eukaryota</taxon>
        <taxon>Fungi</taxon>
        <taxon>Dikarya</taxon>
        <taxon>Ascomycota</taxon>
        <taxon>Saccharomycotina</taxon>
        <taxon>Pichiomycetes</taxon>
        <taxon>Pichiales</taxon>
        <taxon>Pichiaceae</taxon>
        <taxon>Ambrosiozyma</taxon>
    </lineage>
</organism>
<reference evidence="1" key="1">
    <citation type="submission" date="2023-04" db="EMBL/GenBank/DDBJ databases">
        <title>Ambrosiozyma monospora NBRC 1965.</title>
        <authorList>
            <person name="Ichikawa N."/>
            <person name="Sato H."/>
            <person name="Tonouchi N."/>
        </authorList>
    </citation>
    <scope>NUCLEOTIDE SEQUENCE</scope>
    <source>
        <strain evidence="1">NBRC 1965</strain>
    </source>
</reference>
<comment type="caution">
    <text evidence="1">The sequence shown here is derived from an EMBL/GenBank/DDBJ whole genome shotgun (WGS) entry which is preliminary data.</text>
</comment>